<gene>
    <name evidence="1" type="ORF">A9R00_11895</name>
</gene>
<evidence type="ECO:0000313" key="2">
    <source>
        <dbReference type="Proteomes" id="UP000227088"/>
    </source>
</evidence>
<proteinExistence type="predicted"/>
<name>A0A1Y5HFJ2_OLEAN</name>
<dbReference type="EMBL" id="MABE01000677">
    <property type="protein sequence ID" value="OUS35760.1"/>
    <property type="molecule type" value="Genomic_DNA"/>
</dbReference>
<dbReference type="Proteomes" id="UP000227088">
    <property type="component" value="Unassembled WGS sequence"/>
</dbReference>
<organism evidence="1 2">
    <name type="scientific">Oleispira antarctica</name>
    <dbReference type="NCBI Taxonomy" id="188908"/>
    <lineage>
        <taxon>Bacteria</taxon>
        <taxon>Pseudomonadati</taxon>
        <taxon>Pseudomonadota</taxon>
        <taxon>Gammaproteobacteria</taxon>
        <taxon>Oceanospirillales</taxon>
        <taxon>Oceanospirillaceae</taxon>
        <taxon>Oleispira</taxon>
    </lineage>
</organism>
<accession>A0A1Y5HFJ2</accession>
<dbReference type="AlphaFoldDB" id="A0A1Y5HFJ2"/>
<reference evidence="2" key="1">
    <citation type="journal article" date="2017" name="Proc. Natl. Acad. Sci. U.S.A.">
        <title>Simulation of Deepwater Horizon oil plume reveals substrate specialization within a complex community of hydrocarbon degraders.</title>
        <authorList>
            <person name="Hu P."/>
            <person name="Dubinsky E.A."/>
            <person name="Probst A.J."/>
            <person name="Wang J."/>
            <person name="Sieber C.M.K."/>
            <person name="Tom L.M."/>
            <person name="Gardinali P."/>
            <person name="Banfield J.F."/>
            <person name="Atlas R.M."/>
            <person name="Andersen G.L."/>
        </authorList>
    </citation>
    <scope>NUCLEOTIDE SEQUENCE [LARGE SCALE GENOMIC DNA]</scope>
</reference>
<protein>
    <submittedName>
        <fullName evidence="1">Uncharacterized protein</fullName>
    </submittedName>
</protein>
<sequence length="100" mass="11394">MKRRPLPFRFKLEGCKLKNAAIFLWIKLEQLKLKNAALCLWIKIRTTQTEKRRSLPSMAPRHCLHGCKHLGFAGSKILTVHPVHIKKAAKAALGPSWTIT</sequence>
<comment type="caution">
    <text evidence="1">The sequence shown here is derived from an EMBL/GenBank/DDBJ whole genome shotgun (WGS) entry which is preliminary data.</text>
</comment>
<evidence type="ECO:0000313" key="1">
    <source>
        <dbReference type="EMBL" id="OUS35760.1"/>
    </source>
</evidence>